<proteinExistence type="predicted"/>
<name>A0A8S4Q2F0_OWEFU</name>
<dbReference type="Proteomes" id="UP000749559">
    <property type="component" value="Unassembled WGS sequence"/>
</dbReference>
<organism evidence="1 2">
    <name type="scientific">Owenia fusiformis</name>
    <name type="common">Polychaete worm</name>
    <dbReference type="NCBI Taxonomy" id="6347"/>
    <lineage>
        <taxon>Eukaryota</taxon>
        <taxon>Metazoa</taxon>
        <taxon>Spiralia</taxon>
        <taxon>Lophotrochozoa</taxon>
        <taxon>Annelida</taxon>
        <taxon>Polychaeta</taxon>
        <taxon>Sedentaria</taxon>
        <taxon>Canalipalpata</taxon>
        <taxon>Sabellida</taxon>
        <taxon>Oweniida</taxon>
        <taxon>Oweniidae</taxon>
        <taxon>Owenia</taxon>
    </lineage>
</organism>
<protein>
    <submittedName>
        <fullName evidence="1">Uncharacterized protein</fullName>
    </submittedName>
</protein>
<reference evidence="1" key="1">
    <citation type="submission" date="2022-03" db="EMBL/GenBank/DDBJ databases">
        <authorList>
            <person name="Martin C."/>
        </authorList>
    </citation>
    <scope>NUCLEOTIDE SEQUENCE</scope>
</reference>
<keyword evidence="2" id="KW-1185">Reference proteome</keyword>
<sequence length="199" mass="22642">MAQNKQTVIVRYSVGATFFVAAVQQKKSFYMRVENSEENFCISEMCLRNLSVKEGDVREALENASFLPVEVEIGTGVKLHISKGVVRLQRHSEKRKKILEEMSLPSKCFVEVLDALGALKIAIDECRRQTQAAKKRKAETLLNSSSDNDLDVVKRSKSRPRRDQGDDLPCKIDLKNMLVSKTFCLLINYFYHVKILGQN</sequence>
<comment type="caution">
    <text evidence="1">The sequence shown here is derived from an EMBL/GenBank/DDBJ whole genome shotgun (WGS) entry which is preliminary data.</text>
</comment>
<dbReference type="AlphaFoldDB" id="A0A8S4Q2F0"/>
<accession>A0A8S4Q2F0</accession>
<gene>
    <name evidence="1" type="ORF">OFUS_LOCUS23740</name>
</gene>
<evidence type="ECO:0000313" key="2">
    <source>
        <dbReference type="Proteomes" id="UP000749559"/>
    </source>
</evidence>
<dbReference type="EMBL" id="CAIIXF020000011">
    <property type="protein sequence ID" value="CAH1799768.1"/>
    <property type="molecule type" value="Genomic_DNA"/>
</dbReference>
<evidence type="ECO:0000313" key="1">
    <source>
        <dbReference type="EMBL" id="CAH1799768.1"/>
    </source>
</evidence>